<dbReference type="AlphaFoldDB" id="A0A8K0X160"/>
<name>A0A8K0X160_9PEZI</name>
<gene>
    <name evidence="1" type="ORF">B0T11DRAFT_102632</name>
</gene>
<accession>A0A8K0X160</accession>
<proteinExistence type="predicted"/>
<dbReference type="Proteomes" id="UP000813385">
    <property type="component" value="Unassembled WGS sequence"/>
</dbReference>
<evidence type="ECO:0000313" key="1">
    <source>
        <dbReference type="EMBL" id="KAH7358339.1"/>
    </source>
</evidence>
<evidence type="ECO:0000313" key="2">
    <source>
        <dbReference type="Proteomes" id="UP000813385"/>
    </source>
</evidence>
<sequence length="574" mass="64302">MEEVQHVNIQPRCGACGFFFLIGDRLLALRVSQKESTDLYSIIDAISFEDVYNDHFDGDILFCRDVHCTACRKQSETATVHLDCWKFYIANTPLEGRLSRLYRAATARQPWRDCSAPPIMASCHGPSAMALAAKLKFGSLMRLPREILDMIAADLGPSLLWRLSAVLTLTETMAKSMSGFKLKAPISLVQKWRRGERPVFSKEPLKLPALMTLDSTGIIAISRPDRSPRPQHTGRQAFIPGATDIHCEFQDGICRLPFPLPKGQHMWNIPSPPKLDDCSRPPIPLLTVAVAVDLSLCFGLTFFICGGVTRRIHAHTQAMPLAVPTFQQIEPDCRHAITWVYVPLPHADDPFVVGVREKAYRVKRLHSKFTYCFRTSLQGDFTAGPWIDTLDTKAFATSRRSILVHTASDLDPDDPAVSFSHVFPRSSRCLDFSPPTPQTPSLPRSAFPCFSSAPMTSVRHLWIYRDSESRAFQGPIIDYTSGAQRALGSCRVGVDPVDTCEALSDIRFRRSARINQIGTEFPMVEVQICSASDDKDHDAGWTRLKDGMTLEMWFDDRCMVLHQVPSQPPQREAP</sequence>
<organism evidence="1 2">
    <name type="scientific">Plectosphaerella cucumerina</name>
    <dbReference type="NCBI Taxonomy" id="40658"/>
    <lineage>
        <taxon>Eukaryota</taxon>
        <taxon>Fungi</taxon>
        <taxon>Dikarya</taxon>
        <taxon>Ascomycota</taxon>
        <taxon>Pezizomycotina</taxon>
        <taxon>Sordariomycetes</taxon>
        <taxon>Hypocreomycetidae</taxon>
        <taxon>Glomerellales</taxon>
        <taxon>Plectosphaerellaceae</taxon>
        <taxon>Plectosphaerella</taxon>
    </lineage>
</organism>
<evidence type="ECO:0008006" key="3">
    <source>
        <dbReference type="Google" id="ProtNLM"/>
    </source>
</evidence>
<reference evidence="1" key="1">
    <citation type="journal article" date="2021" name="Nat. Commun.">
        <title>Genetic determinants of endophytism in the Arabidopsis root mycobiome.</title>
        <authorList>
            <person name="Mesny F."/>
            <person name="Miyauchi S."/>
            <person name="Thiergart T."/>
            <person name="Pickel B."/>
            <person name="Atanasova L."/>
            <person name="Karlsson M."/>
            <person name="Huettel B."/>
            <person name="Barry K.W."/>
            <person name="Haridas S."/>
            <person name="Chen C."/>
            <person name="Bauer D."/>
            <person name="Andreopoulos W."/>
            <person name="Pangilinan J."/>
            <person name="LaButti K."/>
            <person name="Riley R."/>
            <person name="Lipzen A."/>
            <person name="Clum A."/>
            <person name="Drula E."/>
            <person name="Henrissat B."/>
            <person name="Kohler A."/>
            <person name="Grigoriev I.V."/>
            <person name="Martin F.M."/>
            <person name="Hacquard S."/>
        </authorList>
    </citation>
    <scope>NUCLEOTIDE SEQUENCE</scope>
    <source>
        <strain evidence="1">MPI-CAGE-AT-0016</strain>
    </source>
</reference>
<comment type="caution">
    <text evidence="1">The sequence shown here is derived from an EMBL/GenBank/DDBJ whole genome shotgun (WGS) entry which is preliminary data.</text>
</comment>
<dbReference type="OrthoDB" id="4763081at2759"/>
<dbReference type="EMBL" id="JAGPXD010000004">
    <property type="protein sequence ID" value="KAH7358339.1"/>
    <property type="molecule type" value="Genomic_DNA"/>
</dbReference>
<keyword evidence="2" id="KW-1185">Reference proteome</keyword>
<protein>
    <recommendedName>
        <fullName evidence="3">F-box domain-containing protein</fullName>
    </recommendedName>
</protein>